<feature type="region of interest" description="Disordered" evidence="2">
    <location>
        <begin position="94"/>
        <end position="165"/>
    </location>
</feature>
<dbReference type="SMART" id="SM00254">
    <property type="entry name" value="ShKT"/>
    <property type="match status" value="2"/>
</dbReference>
<proteinExistence type="predicted"/>
<dbReference type="InterPro" id="IPR003582">
    <property type="entry name" value="ShKT_dom"/>
</dbReference>
<sequence>MYDLLATRSSYRLPYLVSLFLHWSHSFYVYISLHLSCLWAVSSRLPGAVGGGAFTPKAFRIPSSIYLARHLMKYQILLIVLVAGTSLVHTQNESDNDVNQNIGFDDNGPPSEDQTSDERKEAEDKIDKEKLEDKASEVTNDESKPTTISTGSLESTVETSEEEQTKSCSDRHDLCKFWSSIGECDSNKDWMSDHCPVSCDVCNGTMACIDRHRLCNFWAAIKECETNAVWMLSNCARSCKACKVFIRLPIIDMTQGTLSRCSDRVRCACSLAEPFLLIHPIVSSHQLSQYITTQENRSLVFRISLTEEKSNN</sequence>
<evidence type="ECO:0000256" key="1">
    <source>
        <dbReference type="PROSITE-ProRule" id="PRU01005"/>
    </source>
</evidence>
<comment type="caution">
    <text evidence="1">Lacks conserved residue(s) required for the propagation of feature annotation.</text>
</comment>
<evidence type="ECO:0000313" key="5">
    <source>
        <dbReference type="WBParaSite" id="Hba_05271"/>
    </source>
</evidence>
<protein>
    <submittedName>
        <fullName evidence="5">ShKT domain-containing protein</fullName>
    </submittedName>
</protein>
<feature type="disulfide bond" evidence="1">
    <location>
        <begin position="208"/>
        <end position="242"/>
    </location>
</feature>
<dbReference type="PROSITE" id="PS51670">
    <property type="entry name" value="SHKT"/>
    <property type="match status" value="2"/>
</dbReference>
<feature type="compositionally biased region" description="Basic and acidic residues" evidence="2">
    <location>
        <begin position="116"/>
        <end position="144"/>
    </location>
</feature>
<dbReference type="Pfam" id="PF01549">
    <property type="entry name" value="ShK"/>
    <property type="match status" value="2"/>
</dbReference>
<feature type="disulfide bond" evidence="1">
    <location>
        <begin position="168"/>
        <end position="202"/>
    </location>
</feature>
<dbReference type="WBParaSite" id="Hba_05271">
    <property type="protein sequence ID" value="Hba_05271"/>
    <property type="gene ID" value="Hba_05271"/>
</dbReference>
<accession>A0A1I7WJR9</accession>
<dbReference type="AlphaFoldDB" id="A0A1I7WJR9"/>
<feature type="domain" description="ShKT" evidence="3">
    <location>
        <begin position="168"/>
        <end position="202"/>
    </location>
</feature>
<feature type="compositionally biased region" description="Low complexity" evidence="2">
    <location>
        <begin position="149"/>
        <end position="158"/>
    </location>
</feature>
<feature type="domain" description="ShKT" evidence="3">
    <location>
        <begin position="208"/>
        <end position="242"/>
    </location>
</feature>
<evidence type="ECO:0000256" key="2">
    <source>
        <dbReference type="SAM" id="MobiDB-lite"/>
    </source>
</evidence>
<evidence type="ECO:0000259" key="3">
    <source>
        <dbReference type="PROSITE" id="PS51670"/>
    </source>
</evidence>
<keyword evidence="1" id="KW-1015">Disulfide bond</keyword>
<dbReference type="Proteomes" id="UP000095283">
    <property type="component" value="Unplaced"/>
</dbReference>
<evidence type="ECO:0000313" key="4">
    <source>
        <dbReference type="Proteomes" id="UP000095283"/>
    </source>
</evidence>
<name>A0A1I7WJR9_HETBA</name>
<organism evidence="4 5">
    <name type="scientific">Heterorhabditis bacteriophora</name>
    <name type="common">Entomopathogenic nematode worm</name>
    <dbReference type="NCBI Taxonomy" id="37862"/>
    <lineage>
        <taxon>Eukaryota</taxon>
        <taxon>Metazoa</taxon>
        <taxon>Ecdysozoa</taxon>
        <taxon>Nematoda</taxon>
        <taxon>Chromadorea</taxon>
        <taxon>Rhabditida</taxon>
        <taxon>Rhabditina</taxon>
        <taxon>Rhabditomorpha</taxon>
        <taxon>Strongyloidea</taxon>
        <taxon>Heterorhabditidae</taxon>
        <taxon>Heterorhabditis</taxon>
    </lineage>
</organism>
<keyword evidence="4" id="KW-1185">Reference proteome</keyword>
<reference evidence="5" key="1">
    <citation type="submission" date="2016-11" db="UniProtKB">
        <authorList>
            <consortium name="WormBaseParasite"/>
        </authorList>
    </citation>
    <scope>IDENTIFICATION</scope>
</reference>